<keyword evidence="2" id="KW-1185">Reference proteome</keyword>
<reference evidence="1 2" key="1">
    <citation type="submission" date="2019-05" db="EMBL/GenBank/DDBJ databases">
        <authorList>
            <person name="Chen C."/>
        </authorList>
    </citation>
    <scope>NUCLEOTIDE SEQUENCE [LARGE SCALE GENOMIC DNA]</scope>
    <source>
        <strain evidence="1 2">HB172198</strain>
    </source>
</reference>
<organism evidence="1 2">
    <name type="scientific">Paenibacillus algicola</name>
    <dbReference type="NCBI Taxonomy" id="2565926"/>
    <lineage>
        <taxon>Bacteria</taxon>
        <taxon>Bacillati</taxon>
        <taxon>Bacillota</taxon>
        <taxon>Bacilli</taxon>
        <taxon>Bacillales</taxon>
        <taxon>Paenibacillaceae</taxon>
        <taxon>Paenibacillus</taxon>
    </lineage>
</organism>
<gene>
    <name evidence="1" type="ORF">E6C60_2189</name>
</gene>
<evidence type="ECO:0000313" key="1">
    <source>
        <dbReference type="EMBL" id="QCT02902.1"/>
    </source>
</evidence>
<accession>A0A4P8XJR8</accession>
<dbReference type="Proteomes" id="UP000300879">
    <property type="component" value="Chromosome"/>
</dbReference>
<name>A0A4P8XJR8_9BACL</name>
<dbReference type="AlphaFoldDB" id="A0A4P8XJR8"/>
<protein>
    <submittedName>
        <fullName evidence="1">Uncharacterized protein</fullName>
    </submittedName>
</protein>
<proteinExistence type="predicted"/>
<evidence type="ECO:0000313" key="2">
    <source>
        <dbReference type="Proteomes" id="UP000300879"/>
    </source>
</evidence>
<dbReference type="KEGG" id="palo:E6C60_2189"/>
<dbReference type="EMBL" id="CP040396">
    <property type="protein sequence ID" value="QCT02902.1"/>
    <property type="molecule type" value="Genomic_DNA"/>
</dbReference>
<sequence length="38" mass="4306">MHSSLSKKKKTVDPANGLPSIMQLFRHHHTVTLELPLL</sequence>